<feature type="region of interest" description="Disordered" evidence="1">
    <location>
        <begin position="1"/>
        <end position="34"/>
    </location>
</feature>
<evidence type="ECO:0000256" key="1">
    <source>
        <dbReference type="SAM" id="MobiDB-lite"/>
    </source>
</evidence>
<name>A0ABY9HNA4_9ACTN</name>
<feature type="compositionally biased region" description="Basic and acidic residues" evidence="1">
    <location>
        <begin position="1"/>
        <end position="21"/>
    </location>
</feature>
<gene>
    <name evidence="2" type="ORF">P8A18_21415</name>
</gene>
<dbReference type="EMBL" id="CP120997">
    <property type="protein sequence ID" value="WLQ35824.1"/>
    <property type="molecule type" value="Genomic_DNA"/>
</dbReference>
<accession>A0ABY9HNA4</accession>
<proteinExistence type="predicted"/>
<sequence length="142" mass="15029">MSFREDGARLKADAVPREEAAPMRLASAEPGPLTAWNTTGTDLGLADGPIRTKASGIRTASSEANEKSKLDDAEAVGRLHSGWFAGAASNDCVAAWQRHLHGLSDLVEDAAAALTKAMDSQISEDVSLAQRLRAQADWLEDA</sequence>
<evidence type="ECO:0000313" key="2">
    <source>
        <dbReference type="EMBL" id="WLQ35824.1"/>
    </source>
</evidence>
<reference evidence="2 3" key="1">
    <citation type="submission" date="2023-03" db="EMBL/GenBank/DDBJ databases">
        <title>Isolation and description of six Streptomyces strains from soil environments, able to metabolize different microbial glucans.</title>
        <authorList>
            <person name="Widen T."/>
            <person name="Larsbrink J."/>
        </authorList>
    </citation>
    <scope>NUCLEOTIDE SEQUENCE [LARGE SCALE GENOMIC DNA]</scope>
    <source>
        <strain evidence="2 3">Mut1</strain>
    </source>
</reference>
<keyword evidence="3" id="KW-1185">Reference proteome</keyword>
<evidence type="ECO:0000313" key="3">
    <source>
        <dbReference type="Proteomes" id="UP001239522"/>
    </source>
</evidence>
<organism evidence="2 3">
    <name type="scientific">Streptomyces castrisilvae</name>
    <dbReference type="NCBI Taxonomy" id="3033811"/>
    <lineage>
        <taxon>Bacteria</taxon>
        <taxon>Bacillati</taxon>
        <taxon>Actinomycetota</taxon>
        <taxon>Actinomycetes</taxon>
        <taxon>Kitasatosporales</taxon>
        <taxon>Streptomycetaceae</taxon>
        <taxon>Streptomyces</taxon>
    </lineage>
</organism>
<protein>
    <submittedName>
        <fullName evidence="2">Uncharacterized protein</fullName>
    </submittedName>
</protein>
<dbReference type="RefSeq" id="WP_306056718.1">
    <property type="nucleotide sequence ID" value="NZ_CP120997.1"/>
</dbReference>
<dbReference type="Proteomes" id="UP001239522">
    <property type="component" value="Chromosome"/>
</dbReference>